<dbReference type="PANTHER" id="PTHR36508:SF1">
    <property type="entry name" value="PROTEIN SLYX"/>
    <property type="match status" value="1"/>
</dbReference>
<evidence type="ECO:0000313" key="2">
    <source>
        <dbReference type="EMBL" id="MBA4612047.1"/>
    </source>
</evidence>
<name>A0A838XQI0_9HYPH</name>
<reference evidence="2 3" key="1">
    <citation type="submission" date="2020-07" db="EMBL/GenBank/DDBJ databases">
        <authorList>
            <person name="Li M."/>
        </authorList>
    </citation>
    <scope>NUCLEOTIDE SEQUENCE [LARGE SCALE GENOMIC DNA]</scope>
    <source>
        <strain evidence="2 3">DSM 23284</strain>
    </source>
</reference>
<comment type="caution">
    <text evidence="2">The sequence shown here is derived from an EMBL/GenBank/DDBJ whole genome shotgun (WGS) entry which is preliminary data.</text>
</comment>
<dbReference type="RefSeq" id="WP_181760242.1">
    <property type="nucleotide sequence ID" value="NZ_BMCR01000003.1"/>
</dbReference>
<dbReference type="AlphaFoldDB" id="A0A838XQI0"/>
<gene>
    <name evidence="2" type="ORF">H1W37_10310</name>
</gene>
<organism evidence="2 3">
    <name type="scientific">Stappia taiwanensis</name>
    <dbReference type="NCBI Taxonomy" id="992267"/>
    <lineage>
        <taxon>Bacteria</taxon>
        <taxon>Pseudomonadati</taxon>
        <taxon>Pseudomonadota</taxon>
        <taxon>Alphaproteobacteria</taxon>
        <taxon>Hyphomicrobiales</taxon>
        <taxon>Stappiaceae</taxon>
        <taxon>Stappia</taxon>
    </lineage>
</organism>
<dbReference type="EMBL" id="JACEON010000008">
    <property type="protein sequence ID" value="MBA4612047.1"/>
    <property type="molecule type" value="Genomic_DNA"/>
</dbReference>
<accession>A0A838XQI0</accession>
<protein>
    <submittedName>
        <fullName evidence="2">SlyX family protein</fullName>
    </submittedName>
</protein>
<dbReference type="InterPro" id="IPR007236">
    <property type="entry name" value="SlyX"/>
</dbReference>
<reference evidence="2 3" key="2">
    <citation type="submission" date="2020-08" db="EMBL/GenBank/DDBJ databases">
        <title>Stappia taiwanensis sp. nov., isolated from a coastal thermal spring.</title>
        <authorList>
            <person name="Kampfer P."/>
        </authorList>
    </citation>
    <scope>NUCLEOTIDE SEQUENCE [LARGE SCALE GENOMIC DNA]</scope>
    <source>
        <strain evidence="2 3">DSM 23284</strain>
    </source>
</reference>
<dbReference type="Proteomes" id="UP000559404">
    <property type="component" value="Unassembled WGS sequence"/>
</dbReference>
<proteinExistence type="predicted"/>
<keyword evidence="1" id="KW-0175">Coiled coil</keyword>
<dbReference type="PANTHER" id="PTHR36508">
    <property type="entry name" value="PROTEIN SLYX"/>
    <property type="match status" value="1"/>
</dbReference>
<evidence type="ECO:0000313" key="3">
    <source>
        <dbReference type="Proteomes" id="UP000559404"/>
    </source>
</evidence>
<feature type="coiled-coil region" evidence="1">
    <location>
        <begin position="2"/>
        <end position="57"/>
    </location>
</feature>
<dbReference type="Pfam" id="PF04102">
    <property type="entry name" value="SlyX"/>
    <property type="match status" value="1"/>
</dbReference>
<evidence type="ECO:0000256" key="1">
    <source>
        <dbReference type="SAM" id="Coils"/>
    </source>
</evidence>
<keyword evidence="3" id="KW-1185">Reference proteome</keyword>
<sequence>MTRDTVERIERLEEQAAHQERTIEDLNEVITAQARQLDALARKVAALAEHVDELEDLSVSQAPVTRPPHY</sequence>